<feature type="region of interest" description="Disordered" evidence="2">
    <location>
        <begin position="1"/>
        <end position="83"/>
    </location>
</feature>
<dbReference type="EMBL" id="CP099418">
    <property type="protein sequence ID" value="USW47805.1"/>
    <property type="molecule type" value="Genomic_DNA"/>
</dbReference>
<keyword evidence="1" id="KW-0175">Coiled coil</keyword>
<dbReference type="AlphaFoldDB" id="A0A9Q9EEF1"/>
<reference evidence="3" key="1">
    <citation type="submission" date="2022-06" db="EMBL/GenBank/DDBJ databases">
        <title>Complete genome sequences of two strains of the flax pathogen Septoria linicola.</title>
        <authorList>
            <person name="Lapalu N."/>
            <person name="Simon A."/>
            <person name="Demenou B."/>
            <person name="Paumier D."/>
            <person name="Guillot M.-P."/>
            <person name="Gout L."/>
            <person name="Valade R."/>
        </authorList>
    </citation>
    <scope>NUCLEOTIDE SEQUENCE</scope>
    <source>
        <strain evidence="3">SE15195</strain>
    </source>
</reference>
<accession>A0A9Q9EEF1</accession>
<feature type="coiled-coil region" evidence="1">
    <location>
        <begin position="85"/>
        <end position="112"/>
    </location>
</feature>
<organism evidence="3 4">
    <name type="scientific">Septoria linicola</name>
    <dbReference type="NCBI Taxonomy" id="215465"/>
    <lineage>
        <taxon>Eukaryota</taxon>
        <taxon>Fungi</taxon>
        <taxon>Dikarya</taxon>
        <taxon>Ascomycota</taxon>
        <taxon>Pezizomycotina</taxon>
        <taxon>Dothideomycetes</taxon>
        <taxon>Dothideomycetidae</taxon>
        <taxon>Mycosphaerellales</taxon>
        <taxon>Mycosphaerellaceae</taxon>
        <taxon>Septoria</taxon>
    </lineage>
</organism>
<feature type="compositionally biased region" description="Polar residues" evidence="2">
    <location>
        <begin position="43"/>
        <end position="54"/>
    </location>
</feature>
<evidence type="ECO:0000313" key="3">
    <source>
        <dbReference type="EMBL" id="USW47805.1"/>
    </source>
</evidence>
<evidence type="ECO:0008006" key="5">
    <source>
        <dbReference type="Google" id="ProtNLM"/>
    </source>
</evidence>
<feature type="coiled-coil region" evidence="1">
    <location>
        <begin position="141"/>
        <end position="168"/>
    </location>
</feature>
<feature type="compositionally biased region" description="Low complexity" evidence="2">
    <location>
        <begin position="1"/>
        <end position="19"/>
    </location>
</feature>
<proteinExistence type="predicted"/>
<evidence type="ECO:0000256" key="1">
    <source>
        <dbReference type="SAM" id="Coils"/>
    </source>
</evidence>
<evidence type="ECO:0000256" key="2">
    <source>
        <dbReference type="SAM" id="MobiDB-lite"/>
    </source>
</evidence>
<keyword evidence="4" id="KW-1185">Reference proteome</keyword>
<sequence length="322" mass="37093">MNGSLLLSSSPEESRSPFSGNLRTPTQNGSARRSSGGGRESSPQVNGNTNGQNAPPSPLSPPTDAGQWSSAIGHATTGGKSGRVIEKLMADNDRFKRELKEQMIKAEELQRSLQMFKPRMESLQAENDNLSHARDVDLGLLARRERIITELKADLARERERSKAFEDMAQKCTAERDEAVEEKRRDVQSMAEQTKHAQVHTEILESSHRQLNQQYGARIEGIRTEVIQLQQEREEDRKRLSKMDVVSDQMRQELERTRKLQSELVNKWEELQQEKQERFQELERETKVENEKVRQLSTEMDHVVNKMRWVMNVKRNTRLDCS</sequence>
<gene>
    <name evidence="3" type="ORF">Slin15195_G011240</name>
</gene>
<feature type="coiled-coil region" evidence="1">
    <location>
        <begin position="212"/>
        <end position="299"/>
    </location>
</feature>
<dbReference type="Proteomes" id="UP001056384">
    <property type="component" value="Chromosome 1"/>
</dbReference>
<protein>
    <recommendedName>
        <fullName evidence="5">SWI5-dependent HO expression protein 3</fullName>
    </recommendedName>
</protein>
<name>A0A9Q9EEF1_9PEZI</name>
<dbReference type="OrthoDB" id="3918393at2759"/>
<evidence type="ECO:0000313" key="4">
    <source>
        <dbReference type="Proteomes" id="UP001056384"/>
    </source>
</evidence>